<dbReference type="InterPro" id="IPR036312">
    <property type="entry name" value="Bifun_inhib/LTP/seed_sf"/>
</dbReference>
<keyword evidence="3" id="KW-0758">Storage protein</keyword>
<keyword evidence="4" id="KW-0708">Seed storage protein</keyword>
<dbReference type="EnsemblPlants" id="OB05G17180.1">
    <property type="protein sequence ID" value="OB05G17180.1"/>
    <property type="gene ID" value="OB05G17180"/>
</dbReference>
<organism evidence="9">
    <name type="scientific">Oryza brachyantha</name>
    <name type="common">malo sina</name>
    <dbReference type="NCBI Taxonomy" id="4533"/>
    <lineage>
        <taxon>Eukaryota</taxon>
        <taxon>Viridiplantae</taxon>
        <taxon>Streptophyta</taxon>
        <taxon>Embryophyta</taxon>
        <taxon>Tracheophyta</taxon>
        <taxon>Spermatophyta</taxon>
        <taxon>Magnoliopsida</taxon>
        <taxon>Liliopsida</taxon>
        <taxon>Poales</taxon>
        <taxon>Poaceae</taxon>
        <taxon>BOP clade</taxon>
        <taxon>Oryzoideae</taxon>
        <taxon>Oryzeae</taxon>
        <taxon>Oryzinae</taxon>
        <taxon>Oryza</taxon>
    </lineage>
</organism>
<dbReference type="HOGENOM" id="CLU_081977_1_1_1"/>
<evidence type="ECO:0000313" key="10">
    <source>
        <dbReference type="Proteomes" id="UP000006038"/>
    </source>
</evidence>
<dbReference type="SUPFAM" id="SSF47699">
    <property type="entry name" value="Bifunctional inhibitor/lipid-transfer protein/seed storage 2S albumin"/>
    <property type="match status" value="1"/>
</dbReference>
<dbReference type="PANTHER" id="PTHR33454:SF19">
    <property type="entry name" value="PROLAMIN PPROL 14P"/>
    <property type="match status" value="1"/>
</dbReference>
<dbReference type="InterPro" id="IPR016140">
    <property type="entry name" value="Bifunc_inhib/LTP/seed_store"/>
</dbReference>
<dbReference type="GO" id="GO:0033095">
    <property type="term" value="C:aleurone grain"/>
    <property type="evidence" value="ECO:0007669"/>
    <property type="project" value="UniProtKB-SubCell"/>
</dbReference>
<comment type="similarity">
    <text evidence="7">Belongs to the prolamin family.</text>
</comment>
<evidence type="ECO:0000256" key="5">
    <source>
        <dbReference type="ARBA" id="ARBA00023742"/>
    </source>
</evidence>
<feature type="domain" description="Bifunctional inhibitor/plant lipid transfer protein/seed storage helical" evidence="8">
    <location>
        <begin position="5"/>
        <end position="104"/>
    </location>
</feature>
<reference evidence="9" key="1">
    <citation type="journal article" date="2013" name="Nat. Commun.">
        <title>Whole-genome sequencing of Oryza brachyantha reveals mechanisms underlying Oryza genome evolution.</title>
        <authorList>
            <person name="Chen J."/>
            <person name="Huang Q."/>
            <person name="Gao D."/>
            <person name="Wang J."/>
            <person name="Lang Y."/>
            <person name="Liu T."/>
            <person name="Li B."/>
            <person name="Bai Z."/>
            <person name="Luis Goicoechea J."/>
            <person name="Liang C."/>
            <person name="Chen C."/>
            <person name="Zhang W."/>
            <person name="Sun S."/>
            <person name="Liao Y."/>
            <person name="Zhang X."/>
            <person name="Yang L."/>
            <person name="Song C."/>
            <person name="Wang M."/>
            <person name="Shi J."/>
            <person name="Liu G."/>
            <person name="Liu J."/>
            <person name="Zhou H."/>
            <person name="Zhou W."/>
            <person name="Yu Q."/>
            <person name="An N."/>
            <person name="Chen Y."/>
            <person name="Cai Q."/>
            <person name="Wang B."/>
            <person name="Liu B."/>
            <person name="Min J."/>
            <person name="Huang Y."/>
            <person name="Wu H."/>
            <person name="Li Z."/>
            <person name="Zhang Y."/>
            <person name="Yin Y."/>
            <person name="Song W."/>
            <person name="Jiang J."/>
            <person name="Jackson S.A."/>
            <person name="Wing R.A."/>
            <person name="Wang J."/>
            <person name="Chen M."/>
        </authorList>
    </citation>
    <scope>NUCLEOTIDE SEQUENCE [LARGE SCALE GENOMIC DNA]</scope>
    <source>
        <strain evidence="9">cv. IRGC 101232</strain>
    </source>
</reference>
<keyword evidence="10" id="KW-1185">Reference proteome</keyword>
<evidence type="ECO:0000313" key="9">
    <source>
        <dbReference type="EnsemblPlants" id="OB05G17180.1"/>
    </source>
</evidence>
<dbReference type="AlphaFoldDB" id="J3M544"/>
<dbReference type="Gramene" id="OB05G17180.1">
    <property type="protein sequence ID" value="OB05G17180.1"/>
    <property type="gene ID" value="OB05G17180"/>
</dbReference>
<proteinExistence type="inferred from homology"/>
<comment type="subcellular location">
    <subcellularLocation>
        <location evidence="6">Vacuole</location>
        <location evidence="6">Aleurone grain</location>
    </subcellularLocation>
</comment>
<dbReference type="PRINTS" id="PR00208">
    <property type="entry name" value="GLIADGLUTEN"/>
</dbReference>
<accession>J3M544</accession>
<protein>
    <recommendedName>
        <fullName evidence="8">Bifunctional inhibitor/plant lipid transfer protein/seed storage helical domain-containing protein</fullName>
    </recommendedName>
</protein>
<name>J3M544_ORYBR</name>
<evidence type="ECO:0000256" key="6">
    <source>
        <dbReference type="ARBA" id="ARBA00023770"/>
    </source>
</evidence>
<reference evidence="9" key="2">
    <citation type="submission" date="2013-04" db="UniProtKB">
        <authorList>
            <consortium name="EnsemblPlants"/>
        </authorList>
    </citation>
    <scope>IDENTIFICATION</scope>
</reference>
<evidence type="ECO:0000256" key="3">
    <source>
        <dbReference type="ARBA" id="ARBA00022761"/>
    </source>
</evidence>
<dbReference type="Gene3D" id="1.10.110.10">
    <property type="entry name" value="Plant lipid-transfer and hydrophobic proteins"/>
    <property type="match status" value="1"/>
</dbReference>
<keyword evidence="2" id="KW-0732">Signal</keyword>
<dbReference type="InterPro" id="IPR001954">
    <property type="entry name" value="Glia_glutenin"/>
</dbReference>
<dbReference type="Proteomes" id="UP000006038">
    <property type="component" value="Chromosome 5"/>
</dbReference>
<sequence length="114" mass="12943">MLNPCNEFLRQQCIIVTTPFLQSTMFPLRNCQLIQQQCCQQLRLMVQQSHCLAISSVQAILQQLKLQQFSGVYFDQAQAQAQALLAWNLPSMCGIYPSYYSTLCSVPTVGAAWY</sequence>
<dbReference type="PANTHER" id="PTHR33454">
    <property type="entry name" value="PROLAMIN PPROL 14P"/>
    <property type="match status" value="1"/>
</dbReference>
<dbReference type="GO" id="GO:0045735">
    <property type="term" value="F:nutrient reservoir activity"/>
    <property type="evidence" value="ECO:0007669"/>
    <property type="project" value="UniProtKB-KW"/>
</dbReference>
<dbReference type="OMA" id="QAINSVW"/>
<evidence type="ECO:0000256" key="7">
    <source>
        <dbReference type="ARBA" id="ARBA00023784"/>
    </source>
</evidence>
<evidence type="ECO:0000256" key="2">
    <source>
        <dbReference type="ARBA" id="ARBA00022729"/>
    </source>
</evidence>
<evidence type="ECO:0000256" key="1">
    <source>
        <dbReference type="ARBA" id="ARBA00022554"/>
    </source>
</evidence>
<evidence type="ECO:0000256" key="4">
    <source>
        <dbReference type="ARBA" id="ARBA00023129"/>
    </source>
</evidence>
<dbReference type="Pfam" id="PF13016">
    <property type="entry name" value="Gliadin"/>
    <property type="match status" value="1"/>
</dbReference>
<comment type="function">
    <text evidence="5">Seed storage protein; serves as a source of nitrogen, carbon and sulfur for the young developing seedling.</text>
</comment>
<evidence type="ECO:0000259" key="8">
    <source>
        <dbReference type="SMART" id="SM00499"/>
    </source>
</evidence>
<dbReference type="SMART" id="SM00499">
    <property type="entry name" value="AAI"/>
    <property type="match status" value="1"/>
</dbReference>
<keyword evidence="1" id="KW-0926">Vacuole</keyword>